<dbReference type="InterPro" id="IPR036322">
    <property type="entry name" value="WD40_repeat_dom_sf"/>
</dbReference>
<dbReference type="GO" id="GO:0005730">
    <property type="term" value="C:nucleolus"/>
    <property type="evidence" value="ECO:0007669"/>
    <property type="project" value="InterPro"/>
</dbReference>
<dbReference type="STRING" id="1169540.A0A0G4EPE7"/>
<feature type="compositionally biased region" description="Acidic residues" evidence="1">
    <location>
        <begin position="554"/>
        <end position="591"/>
    </location>
</feature>
<feature type="compositionally biased region" description="Acidic residues" evidence="1">
    <location>
        <begin position="161"/>
        <end position="173"/>
    </location>
</feature>
<dbReference type="GO" id="GO:0042273">
    <property type="term" value="P:ribosomal large subunit biogenesis"/>
    <property type="evidence" value="ECO:0007669"/>
    <property type="project" value="InterPro"/>
</dbReference>
<dbReference type="OrthoDB" id="18388at2759"/>
<dbReference type="GO" id="GO:0030687">
    <property type="term" value="C:preribosome, large subunit precursor"/>
    <property type="evidence" value="ECO:0007669"/>
    <property type="project" value="TreeGrafter"/>
</dbReference>
<evidence type="ECO:0000313" key="3">
    <source>
        <dbReference type="Proteomes" id="UP000041254"/>
    </source>
</evidence>
<gene>
    <name evidence="2" type="ORF">Vbra_2833</name>
</gene>
<feature type="compositionally biased region" description="Basic and acidic residues" evidence="1">
    <location>
        <begin position="531"/>
        <end position="550"/>
    </location>
</feature>
<evidence type="ECO:0008006" key="4">
    <source>
        <dbReference type="Google" id="ProtNLM"/>
    </source>
</evidence>
<dbReference type="VEuPathDB" id="CryptoDB:Vbra_2833"/>
<keyword evidence="3" id="KW-1185">Reference proteome</keyword>
<feature type="region of interest" description="Disordered" evidence="1">
    <location>
        <begin position="388"/>
        <end position="412"/>
    </location>
</feature>
<dbReference type="InterPro" id="IPR037379">
    <property type="entry name" value="WDR74/Nsa1"/>
</dbReference>
<dbReference type="Gene3D" id="2.130.10.10">
    <property type="entry name" value="YVTN repeat-like/Quinoprotein amine dehydrogenase"/>
    <property type="match status" value="1"/>
</dbReference>
<name>A0A0G4EPE7_VITBC</name>
<feature type="compositionally biased region" description="Basic and acidic residues" evidence="1">
    <location>
        <begin position="394"/>
        <end position="406"/>
    </location>
</feature>
<evidence type="ECO:0000256" key="1">
    <source>
        <dbReference type="SAM" id="MobiDB-lite"/>
    </source>
</evidence>
<accession>A0A0G4EPE7</accession>
<reference evidence="2 3" key="1">
    <citation type="submission" date="2014-11" db="EMBL/GenBank/DDBJ databases">
        <authorList>
            <person name="Zhu J."/>
            <person name="Qi W."/>
            <person name="Song R."/>
        </authorList>
    </citation>
    <scope>NUCLEOTIDE SEQUENCE [LARGE SCALE GENOMIC DNA]</scope>
</reference>
<dbReference type="PANTHER" id="PTHR16038:SF4">
    <property type="entry name" value="WD REPEAT-CONTAINING PROTEIN 74"/>
    <property type="match status" value="1"/>
</dbReference>
<feature type="region of interest" description="Disordered" evidence="1">
    <location>
        <begin position="143"/>
        <end position="186"/>
    </location>
</feature>
<dbReference type="SUPFAM" id="SSF50978">
    <property type="entry name" value="WD40 repeat-like"/>
    <property type="match status" value="1"/>
</dbReference>
<evidence type="ECO:0000313" key="2">
    <source>
        <dbReference type="EMBL" id="CEL99125.1"/>
    </source>
</evidence>
<dbReference type="InterPro" id="IPR015943">
    <property type="entry name" value="WD40/YVTN_repeat-like_dom_sf"/>
</dbReference>
<proteinExistence type="predicted"/>
<feature type="region of interest" description="Disordered" evidence="1">
    <location>
        <begin position="356"/>
        <end position="375"/>
    </location>
</feature>
<organism evidence="2 3">
    <name type="scientific">Vitrella brassicaformis (strain CCMP3155)</name>
    <dbReference type="NCBI Taxonomy" id="1169540"/>
    <lineage>
        <taxon>Eukaryota</taxon>
        <taxon>Sar</taxon>
        <taxon>Alveolata</taxon>
        <taxon>Colpodellida</taxon>
        <taxon>Vitrellaceae</taxon>
        <taxon>Vitrella</taxon>
    </lineage>
</organism>
<dbReference type="AlphaFoldDB" id="A0A0G4EPE7"/>
<dbReference type="PhylomeDB" id="A0A0G4EPE7"/>
<feature type="region of interest" description="Disordered" evidence="1">
    <location>
        <begin position="529"/>
        <end position="591"/>
    </location>
</feature>
<dbReference type="EMBL" id="CDMY01000275">
    <property type="protein sequence ID" value="CEL99125.1"/>
    <property type="molecule type" value="Genomic_DNA"/>
</dbReference>
<dbReference type="InParanoid" id="A0A0G4EPE7"/>
<protein>
    <recommendedName>
        <fullName evidence="4">Ribosome biogenesis protein NSA1</fullName>
    </recommendedName>
</protein>
<sequence length="591" mass="63934">MERSRRCLLNRAAESRTAPSLFDAGWDESEVTIGRQDGRVESFTAEGVRTRRCLFPSAVLHVGWLDAPPAKRSIDQIRSRYASPRHLLVCTTAGECAIIRWRGTFDSSHTWVFPGVASKAAMETKKTIKARTASIPCEWHAALHSGHDSDDGEGVTVKQEEPDDEGEQQEEAEASGGEQDGRPPPFVIMSCRLPGPIAAVVSDPLCPSRVAFGGADNDVKVADLRTCEMEWAAKNVKNDELDLRVPVNVTAVAFLSHLSLGRPTSHVIATASLSGRLRIYDISQQRRPLVDVGVSEQPVVCVAVQPVFRSISAGWSDVSHRVVKEETEVARPAKRRKTGAAGGVADDEITEYVIDDDEDLPQDGSNKQPQEDPAADAMRANTTLYASAVPPSCRKAEEQDAAREETPAPADNSATSAVILVGNTVGALLKYRVTARREIKAGKRKKQQGEAPAASVAYSADMVGGYAGVMGGIKAMCCHESGEYVLAVGLGRHAYIFHNQSRKLMTKVYLKQKLTAALFSSDPYVPPLRAVKSENEETKTNTRAAQDKGTLEASDSDEDENGDVDEGDEDDGDDEIGDEEGEEEDNDSGDD</sequence>
<dbReference type="Proteomes" id="UP000041254">
    <property type="component" value="Unassembled WGS sequence"/>
</dbReference>
<dbReference type="PANTHER" id="PTHR16038">
    <property type="entry name" value="NOP SEVEN ASSOCIATED PROTEIN 1"/>
    <property type="match status" value="1"/>
</dbReference>